<protein>
    <submittedName>
        <fullName evidence="1">Uncharacterized protein</fullName>
    </submittedName>
</protein>
<reference evidence="1 2" key="1">
    <citation type="submission" date="2014-04" db="EMBL/GenBank/DDBJ databases">
        <authorList>
            <consortium name="DOE Joint Genome Institute"/>
            <person name="Kuo A."/>
            <person name="Kohler A."/>
            <person name="Costa M.D."/>
            <person name="Nagy L.G."/>
            <person name="Floudas D."/>
            <person name="Copeland A."/>
            <person name="Barry K.W."/>
            <person name="Cichocki N."/>
            <person name="Veneault-Fourrey C."/>
            <person name="LaButti K."/>
            <person name="Lindquist E.A."/>
            <person name="Lipzen A."/>
            <person name="Lundell T."/>
            <person name="Morin E."/>
            <person name="Murat C."/>
            <person name="Sun H."/>
            <person name="Tunlid A."/>
            <person name="Henrissat B."/>
            <person name="Grigoriev I.V."/>
            <person name="Hibbett D.S."/>
            <person name="Martin F."/>
            <person name="Nordberg H.P."/>
            <person name="Cantor M.N."/>
            <person name="Hua S.X."/>
        </authorList>
    </citation>
    <scope>NUCLEOTIDE SEQUENCE [LARGE SCALE GENOMIC DNA]</scope>
    <source>
        <strain evidence="1 2">Marx 270</strain>
    </source>
</reference>
<keyword evidence="2" id="KW-1185">Reference proteome</keyword>
<accession>A0A0C3PUL2</accession>
<evidence type="ECO:0000313" key="2">
    <source>
        <dbReference type="Proteomes" id="UP000054217"/>
    </source>
</evidence>
<sequence length="73" mass="8231">MASVGRLSSECHHLWTADSSPPLLTHVRYALADFKKYKSKIAGTNQNETEKHRIIMQDAPSLQLGSCYAVNWQ</sequence>
<evidence type="ECO:0000313" key="1">
    <source>
        <dbReference type="EMBL" id="KIO12499.1"/>
    </source>
</evidence>
<gene>
    <name evidence="1" type="ORF">M404DRAFT_993484</name>
</gene>
<dbReference type="Proteomes" id="UP000054217">
    <property type="component" value="Unassembled WGS sequence"/>
</dbReference>
<reference evidence="2" key="2">
    <citation type="submission" date="2015-01" db="EMBL/GenBank/DDBJ databases">
        <title>Evolutionary Origins and Diversification of the Mycorrhizal Mutualists.</title>
        <authorList>
            <consortium name="DOE Joint Genome Institute"/>
            <consortium name="Mycorrhizal Genomics Consortium"/>
            <person name="Kohler A."/>
            <person name="Kuo A."/>
            <person name="Nagy L.G."/>
            <person name="Floudas D."/>
            <person name="Copeland A."/>
            <person name="Barry K.W."/>
            <person name="Cichocki N."/>
            <person name="Veneault-Fourrey C."/>
            <person name="LaButti K."/>
            <person name="Lindquist E.A."/>
            <person name="Lipzen A."/>
            <person name="Lundell T."/>
            <person name="Morin E."/>
            <person name="Murat C."/>
            <person name="Riley R."/>
            <person name="Ohm R."/>
            <person name="Sun H."/>
            <person name="Tunlid A."/>
            <person name="Henrissat B."/>
            <person name="Grigoriev I.V."/>
            <person name="Hibbett D.S."/>
            <person name="Martin F."/>
        </authorList>
    </citation>
    <scope>NUCLEOTIDE SEQUENCE [LARGE SCALE GENOMIC DNA]</scope>
    <source>
        <strain evidence="2">Marx 270</strain>
    </source>
</reference>
<dbReference type="AlphaFoldDB" id="A0A0C3PUL2"/>
<dbReference type="EMBL" id="KN831947">
    <property type="protein sequence ID" value="KIO12499.1"/>
    <property type="molecule type" value="Genomic_DNA"/>
</dbReference>
<dbReference type="InParanoid" id="A0A0C3PUL2"/>
<dbReference type="HOGENOM" id="CLU_2705846_0_0_1"/>
<organism evidence="1 2">
    <name type="scientific">Pisolithus tinctorius Marx 270</name>
    <dbReference type="NCBI Taxonomy" id="870435"/>
    <lineage>
        <taxon>Eukaryota</taxon>
        <taxon>Fungi</taxon>
        <taxon>Dikarya</taxon>
        <taxon>Basidiomycota</taxon>
        <taxon>Agaricomycotina</taxon>
        <taxon>Agaricomycetes</taxon>
        <taxon>Agaricomycetidae</taxon>
        <taxon>Boletales</taxon>
        <taxon>Sclerodermatineae</taxon>
        <taxon>Pisolithaceae</taxon>
        <taxon>Pisolithus</taxon>
    </lineage>
</organism>
<proteinExistence type="predicted"/>
<name>A0A0C3PUL2_PISTI</name>